<dbReference type="SUPFAM" id="SSF55874">
    <property type="entry name" value="ATPase domain of HSP90 chaperone/DNA topoisomerase II/histidine kinase"/>
    <property type="match status" value="1"/>
</dbReference>
<keyword evidence="3 6" id="KW-0418">Kinase</keyword>
<comment type="caution">
    <text evidence="6">The sequence shown here is derived from an EMBL/GenBank/DDBJ whole genome shotgun (WGS) entry which is preliminary data.</text>
</comment>
<dbReference type="InterPro" id="IPR004358">
    <property type="entry name" value="Sig_transdc_His_kin-like_C"/>
</dbReference>
<gene>
    <name evidence="6" type="ORF">MHIP_23180</name>
</gene>
<keyword evidence="3 6" id="KW-0808">Transferase</keyword>
<accession>A0A7I9ZLD1</accession>
<dbReference type="SMART" id="SM00100">
    <property type="entry name" value="cNMP"/>
    <property type="match status" value="1"/>
</dbReference>
<feature type="domain" description="Histidine kinase" evidence="5">
    <location>
        <begin position="295"/>
        <end position="476"/>
    </location>
</feature>
<evidence type="ECO:0000256" key="4">
    <source>
        <dbReference type="ARBA" id="ARBA00023012"/>
    </source>
</evidence>
<dbReference type="PANTHER" id="PTHR43065:SF48">
    <property type="entry name" value="HISTIDINE KINASE"/>
    <property type="match status" value="1"/>
</dbReference>
<dbReference type="InterPro" id="IPR000595">
    <property type="entry name" value="cNMP-bd_dom"/>
</dbReference>
<protein>
    <recommendedName>
        <fullName evidence="2">histidine kinase</fullName>
        <ecNumber evidence="2">2.7.13.3</ecNumber>
    </recommendedName>
</protein>
<dbReference type="CDD" id="cd00038">
    <property type="entry name" value="CAP_ED"/>
    <property type="match status" value="1"/>
</dbReference>
<dbReference type="Gene3D" id="2.60.120.10">
    <property type="entry name" value="Jelly Rolls"/>
    <property type="match status" value="1"/>
</dbReference>
<evidence type="ECO:0000313" key="7">
    <source>
        <dbReference type="Proteomes" id="UP000465304"/>
    </source>
</evidence>
<dbReference type="PANTHER" id="PTHR43065">
    <property type="entry name" value="SENSOR HISTIDINE KINASE"/>
    <property type="match status" value="1"/>
</dbReference>
<dbReference type="AlphaFoldDB" id="A0A7I9ZLD1"/>
<reference evidence="6 7" key="1">
    <citation type="journal article" date="2019" name="Emerg. Microbes Infect.">
        <title>Comprehensive subspecies identification of 175 nontuberculous mycobacteria species based on 7547 genomic profiles.</title>
        <authorList>
            <person name="Matsumoto Y."/>
            <person name="Kinjo T."/>
            <person name="Motooka D."/>
            <person name="Nabeya D."/>
            <person name="Jung N."/>
            <person name="Uechi K."/>
            <person name="Horii T."/>
            <person name="Iida T."/>
            <person name="Fujita J."/>
            <person name="Nakamura S."/>
        </authorList>
    </citation>
    <scope>NUCLEOTIDE SEQUENCE [LARGE SCALE GENOMIC DNA]</scope>
    <source>
        <strain evidence="6 7">JCM 30996</strain>
    </source>
</reference>
<dbReference type="Gene3D" id="1.10.287.130">
    <property type="match status" value="1"/>
</dbReference>
<dbReference type="SMART" id="SM00387">
    <property type="entry name" value="HATPase_c"/>
    <property type="match status" value="1"/>
</dbReference>
<dbReference type="PRINTS" id="PR00344">
    <property type="entry name" value="BCTRLSENSOR"/>
</dbReference>
<keyword evidence="7" id="KW-1185">Reference proteome</keyword>
<proteinExistence type="predicted"/>
<dbReference type="InterPro" id="IPR014710">
    <property type="entry name" value="RmlC-like_jellyroll"/>
</dbReference>
<dbReference type="Pfam" id="PF00027">
    <property type="entry name" value="cNMP_binding"/>
    <property type="match status" value="1"/>
</dbReference>
<sequence length="485" mass="53441">MADESGTSGDIDELRRLFLFENLTESQLEALHRDGREVAHGPGVLCQEGEPARFFYVLLEGEIALSKRSGDREIEFWRGSTPGWYCGAWSAFLLDDRLVYENTSSLIRPSRLFRLDATTLGQFLHNEFSMATHLLIAHSRGREHATRILTPSARLIQLGQMTAGLTHELNNPASAAVRAASELRLRISSLRHRGLDLRNQAISMEAAAHLVDLQDRFAELAATPNERTAVETSDLEETIGEWLEEHGVSEPWELSATFAEAGVEVEWLERVAASPCGATPTALDSAIQWLCTTIEAEQLLTEVTNATKRISVLVDHAKRYSQLDRAPFDLAGVHDLLEDTLAMLPHRLGPNLTVVRDFEPDLPAVPCYPAELNQVFTALMQNAFDALHTVQGGVLTLRTRREDDVVRIEVCDSGPGIPDDLLLRVFDPFFTTKPIGENSGLGLDIAARIVERHRGALWAESSPGNTRFITTLPLNAAAPATSATG</sequence>
<dbReference type="InterPro" id="IPR003594">
    <property type="entry name" value="HATPase_dom"/>
</dbReference>
<organism evidence="6 7">
    <name type="scientific">Mycolicibacterium hippocampi</name>
    <dbReference type="NCBI Taxonomy" id="659824"/>
    <lineage>
        <taxon>Bacteria</taxon>
        <taxon>Bacillati</taxon>
        <taxon>Actinomycetota</taxon>
        <taxon>Actinomycetes</taxon>
        <taxon>Mycobacteriales</taxon>
        <taxon>Mycobacteriaceae</taxon>
        <taxon>Mycolicibacterium</taxon>
    </lineage>
</organism>
<dbReference type="RefSeq" id="WP_163888557.1">
    <property type="nucleotide sequence ID" value="NZ_BLLB01000002.1"/>
</dbReference>
<evidence type="ECO:0000256" key="2">
    <source>
        <dbReference type="ARBA" id="ARBA00012438"/>
    </source>
</evidence>
<dbReference type="GO" id="GO:0000160">
    <property type="term" value="P:phosphorelay signal transduction system"/>
    <property type="evidence" value="ECO:0007669"/>
    <property type="project" value="UniProtKB-KW"/>
</dbReference>
<dbReference type="SUPFAM" id="SSF51206">
    <property type="entry name" value="cAMP-binding domain-like"/>
    <property type="match status" value="1"/>
</dbReference>
<keyword evidence="4" id="KW-0902">Two-component regulatory system</keyword>
<dbReference type="EMBL" id="BLLB01000002">
    <property type="protein sequence ID" value="GFH01835.1"/>
    <property type="molecule type" value="Genomic_DNA"/>
</dbReference>
<dbReference type="EC" id="2.7.13.3" evidence="2"/>
<dbReference type="InterPro" id="IPR018488">
    <property type="entry name" value="cNMP-bd_CS"/>
</dbReference>
<dbReference type="InterPro" id="IPR036890">
    <property type="entry name" value="HATPase_C_sf"/>
</dbReference>
<dbReference type="Pfam" id="PF02518">
    <property type="entry name" value="HATPase_c"/>
    <property type="match status" value="1"/>
</dbReference>
<evidence type="ECO:0000259" key="5">
    <source>
        <dbReference type="PROSITE" id="PS50109"/>
    </source>
</evidence>
<name>A0A7I9ZLD1_9MYCO</name>
<comment type="catalytic activity">
    <reaction evidence="1">
        <text>ATP + protein L-histidine = ADP + protein N-phospho-L-histidine.</text>
        <dbReference type="EC" id="2.7.13.3"/>
    </reaction>
</comment>
<dbReference type="InterPro" id="IPR005467">
    <property type="entry name" value="His_kinase_dom"/>
</dbReference>
<evidence type="ECO:0000256" key="1">
    <source>
        <dbReference type="ARBA" id="ARBA00000085"/>
    </source>
</evidence>
<dbReference type="PROSITE" id="PS50109">
    <property type="entry name" value="HIS_KIN"/>
    <property type="match status" value="1"/>
</dbReference>
<evidence type="ECO:0000256" key="3">
    <source>
        <dbReference type="ARBA" id="ARBA00022777"/>
    </source>
</evidence>
<dbReference type="PROSITE" id="PS00888">
    <property type="entry name" value="CNMP_BINDING_1"/>
    <property type="match status" value="1"/>
</dbReference>
<dbReference type="Gene3D" id="3.30.565.10">
    <property type="entry name" value="Histidine kinase-like ATPase, C-terminal domain"/>
    <property type="match status" value="1"/>
</dbReference>
<dbReference type="GO" id="GO:0004673">
    <property type="term" value="F:protein histidine kinase activity"/>
    <property type="evidence" value="ECO:0007669"/>
    <property type="project" value="UniProtKB-EC"/>
</dbReference>
<dbReference type="Proteomes" id="UP000465304">
    <property type="component" value="Unassembled WGS sequence"/>
</dbReference>
<dbReference type="InterPro" id="IPR018490">
    <property type="entry name" value="cNMP-bd_dom_sf"/>
</dbReference>
<evidence type="ECO:0000313" key="6">
    <source>
        <dbReference type="EMBL" id="GFH01835.1"/>
    </source>
</evidence>